<dbReference type="OrthoDB" id="3863715at2759"/>
<name>A0A8S0YTP9_ARCPL</name>
<gene>
    <name evidence="1" type="ORF">APLA_LOCUS1364</name>
</gene>
<protein>
    <submittedName>
        <fullName evidence="1">Uncharacterized protein</fullName>
    </submittedName>
</protein>
<sequence length="272" mass="30092">MAVITLTSCQKIPAHAITSIMQDILSPKNTEQLAQFLKGAASGRMQELQMPNKRNVIYESGSPRNLARNEVIQEVMKPRTTAVQKAKPSKVVMQRPNEVILPKNAVVQNAMPNTQVVQKQNEFIMPMNIVMQKANEPTPKNIVIKKPEVTNRVLVQKPEVSNRRILVQKGNEIPMLRSLVLQNGNAVPSPHTLVMAMNEVPQVLKPVAEINTSRVVVQQPRIVEYASEKVVASNPYLPVASPGSSLTPTMFNAVPQSKGQFLRKIPIPPPTI</sequence>
<proteinExistence type="predicted"/>
<reference evidence="1 2" key="1">
    <citation type="submission" date="2020-04" db="EMBL/GenBank/DDBJ databases">
        <authorList>
            <person name="Wallbank WR R."/>
            <person name="Pardo Diaz C."/>
            <person name="Kozak K."/>
            <person name="Martin S."/>
            <person name="Jiggins C."/>
            <person name="Moest M."/>
            <person name="Warren A I."/>
            <person name="Byers J.R.P. K."/>
            <person name="Montejo-Kovacevich G."/>
            <person name="Yen C E."/>
        </authorList>
    </citation>
    <scope>NUCLEOTIDE SEQUENCE [LARGE SCALE GENOMIC DNA]</scope>
</reference>
<accession>A0A8S0YTP9</accession>
<comment type="caution">
    <text evidence="1">The sequence shown here is derived from an EMBL/GenBank/DDBJ whole genome shotgun (WGS) entry which is preliminary data.</text>
</comment>
<evidence type="ECO:0000313" key="2">
    <source>
        <dbReference type="Proteomes" id="UP000494256"/>
    </source>
</evidence>
<dbReference type="EMBL" id="CADEBD010000146">
    <property type="protein sequence ID" value="CAB3223135.1"/>
    <property type="molecule type" value="Genomic_DNA"/>
</dbReference>
<evidence type="ECO:0000313" key="1">
    <source>
        <dbReference type="EMBL" id="CAB3223135.1"/>
    </source>
</evidence>
<dbReference type="Proteomes" id="UP000494256">
    <property type="component" value="Unassembled WGS sequence"/>
</dbReference>
<organism evidence="1 2">
    <name type="scientific">Arctia plantaginis</name>
    <name type="common">Wood tiger moth</name>
    <name type="synonym">Phalaena plantaginis</name>
    <dbReference type="NCBI Taxonomy" id="874455"/>
    <lineage>
        <taxon>Eukaryota</taxon>
        <taxon>Metazoa</taxon>
        <taxon>Ecdysozoa</taxon>
        <taxon>Arthropoda</taxon>
        <taxon>Hexapoda</taxon>
        <taxon>Insecta</taxon>
        <taxon>Pterygota</taxon>
        <taxon>Neoptera</taxon>
        <taxon>Endopterygota</taxon>
        <taxon>Lepidoptera</taxon>
        <taxon>Glossata</taxon>
        <taxon>Ditrysia</taxon>
        <taxon>Noctuoidea</taxon>
        <taxon>Erebidae</taxon>
        <taxon>Arctiinae</taxon>
        <taxon>Arctia</taxon>
    </lineage>
</organism>
<dbReference type="AlphaFoldDB" id="A0A8S0YTP9"/>